<evidence type="ECO:0000313" key="2">
    <source>
        <dbReference type="EMBL" id="OSY40835.1"/>
    </source>
</evidence>
<dbReference type="InterPro" id="IPR036291">
    <property type="entry name" value="NAD(P)-bd_dom_sf"/>
</dbReference>
<dbReference type="Gene3D" id="3.40.50.720">
    <property type="entry name" value="NAD(P)-binding Rossmann-like Domain"/>
    <property type="match status" value="1"/>
</dbReference>
<sequence length="375" mass="38038">MIAVLGAYGAVGRAAAAELTRTGAEPVRVGGRDPERLGATARELGAEPYPVDLTDPDALAGFCTGASVVVNGAGPAHRVLDTVARAAAAAGSHYVDPAGDDDLAARVAASYPEGADRAAVLSAGMLPGLSGLLPRHVAAGFDAADRLHAYLGGRSALTPAAAADFLLSAAATEGKPLTGWSGGHRALRPLREVELPFFPGRVTATPHLTPEIERVARALGLAEAHWFTVFVGEQATALLARHTAGAATGSDDPVAAFGRAVGVDLAGHDPYQVLACQIEGTTGDRREVRTLTLRVDDGYALSGTTAAFTATQAAAGRIGGGTAHLAAVADPAAAVAWLSDSPVVRTLTVVDGLPMIEDRLRAGEDAAGLFEDGEL</sequence>
<dbReference type="SUPFAM" id="SSF51735">
    <property type="entry name" value="NAD(P)-binding Rossmann-fold domains"/>
    <property type="match status" value="1"/>
</dbReference>
<dbReference type="STRING" id="2074.BG845_02594"/>
<dbReference type="Pfam" id="PF03435">
    <property type="entry name" value="Sacchrp_dh_NADP"/>
    <property type="match status" value="1"/>
</dbReference>
<keyword evidence="3" id="KW-1185">Reference proteome</keyword>
<comment type="caution">
    <text evidence="2">The sequence shown here is derived from an EMBL/GenBank/DDBJ whole genome shotgun (WGS) entry which is preliminary data.</text>
</comment>
<gene>
    <name evidence="2" type="ORF">BG845_02594</name>
</gene>
<organism evidence="2 3">
    <name type="scientific">Pseudonocardia autotrophica</name>
    <name type="common">Amycolata autotrophica</name>
    <name type="synonym">Nocardia autotrophica</name>
    <dbReference type="NCBI Taxonomy" id="2074"/>
    <lineage>
        <taxon>Bacteria</taxon>
        <taxon>Bacillati</taxon>
        <taxon>Actinomycetota</taxon>
        <taxon>Actinomycetes</taxon>
        <taxon>Pseudonocardiales</taxon>
        <taxon>Pseudonocardiaceae</taxon>
        <taxon>Pseudonocardia</taxon>
    </lineage>
</organism>
<feature type="domain" description="Saccharopine dehydrogenase NADP binding" evidence="1">
    <location>
        <begin position="2"/>
        <end position="99"/>
    </location>
</feature>
<dbReference type="Proteomes" id="UP000194360">
    <property type="component" value="Unassembled WGS sequence"/>
</dbReference>
<dbReference type="PANTHER" id="PTHR43781:SF1">
    <property type="entry name" value="SACCHAROPINE DEHYDROGENASE"/>
    <property type="match status" value="1"/>
</dbReference>
<dbReference type="RefSeq" id="WP_085912840.1">
    <property type="nucleotide sequence ID" value="NZ_AP018920.1"/>
</dbReference>
<proteinExistence type="predicted"/>
<name>A0A1Y2N064_PSEAH</name>
<accession>A0A1Y2N064</accession>
<evidence type="ECO:0000259" key="1">
    <source>
        <dbReference type="Pfam" id="PF03435"/>
    </source>
</evidence>
<dbReference type="InterPro" id="IPR005097">
    <property type="entry name" value="Sacchrp_dh_NADP-bd"/>
</dbReference>
<evidence type="ECO:0000313" key="3">
    <source>
        <dbReference type="Proteomes" id="UP000194360"/>
    </source>
</evidence>
<dbReference type="AlphaFoldDB" id="A0A1Y2N064"/>
<protein>
    <submittedName>
        <fullName evidence="2">Saccharopine dehydrogenase</fullName>
    </submittedName>
</protein>
<dbReference type="OrthoDB" id="4414717at2"/>
<dbReference type="EMBL" id="MIGB01000011">
    <property type="protein sequence ID" value="OSY40835.1"/>
    <property type="molecule type" value="Genomic_DNA"/>
</dbReference>
<dbReference type="PANTHER" id="PTHR43781">
    <property type="entry name" value="SACCHAROPINE DEHYDROGENASE"/>
    <property type="match status" value="1"/>
</dbReference>
<reference evidence="2 3" key="1">
    <citation type="submission" date="2016-09" db="EMBL/GenBank/DDBJ databases">
        <title>Pseudonocardia autotrophica DSM535, a candidate organism with high potential of specific P450 cytochromes.</title>
        <authorList>
            <person name="Grumaz C."/>
            <person name="Vainshtein Y."/>
            <person name="Kirstahler P."/>
            <person name="Sohn K."/>
        </authorList>
    </citation>
    <scope>NUCLEOTIDE SEQUENCE [LARGE SCALE GENOMIC DNA]</scope>
    <source>
        <strain evidence="2 3">DSM 535</strain>
    </source>
</reference>